<dbReference type="InterPro" id="IPR029044">
    <property type="entry name" value="Nucleotide-diphossugar_trans"/>
</dbReference>
<dbReference type="GeneID" id="106168054"/>
<dbReference type="PROSITE" id="PS50231">
    <property type="entry name" value="RICIN_B_LECTIN"/>
    <property type="match status" value="1"/>
</dbReference>
<dbReference type="STRING" id="7574.A0A1S3IWU1"/>
<dbReference type="OMA" id="PAAQGHE"/>
<feature type="compositionally biased region" description="Basic and acidic residues" evidence="2">
    <location>
        <begin position="218"/>
        <end position="247"/>
    </location>
</feature>
<keyword evidence="3" id="KW-0472">Membrane</keyword>
<evidence type="ECO:0000313" key="6">
    <source>
        <dbReference type="RefSeq" id="XP_013402436.1"/>
    </source>
</evidence>
<feature type="region of interest" description="Disordered" evidence="2">
    <location>
        <begin position="1"/>
        <end position="20"/>
    </location>
</feature>
<feature type="compositionally biased region" description="Basic and acidic residues" evidence="2">
    <location>
        <begin position="438"/>
        <end position="451"/>
    </location>
</feature>
<evidence type="ECO:0000256" key="2">
    <source>
        <dbReference type="SAM" id="MobiDB-lite"/>
    </source>
</evidence>
<dbReference type="GO" id="GO:0005112">
    <property type="term" value="F:Notch binding"/>
    <property type="evidence" value="ECO:0007669"/>
    <property type="project" value="TreeGrafter"/>
</dbReference>
<dbReference type="PANTHER" id="PTHR11675:SF63">
    <property type="entry name" value="POLYPEPTIDE N-ACETYLGALACTOSAMINYLTRANSFERASE"/>
    <property type="match status" value="1"/>
</dbReference>
<dbReference type="Pfam" id="PF00535">
    <property type="entry name" value="Glycos_transf_2"/>
    <property type="match status" value="1"/>
</dbReference>
<dbReference type="PANTHER" id="PTHR11675">
    <property type="entry name" value="N-ACETYLGALACTOSAMINYLTRANSFERASE"/>
    <property type="match status" value="1"/>
</dbReference>
<evidence type="ECO:0000256" key="1">
    <source>
        <dbReference type="ARBA" id="ARBA00023157"/>
    </source>
</evidence>
<keyword evidence="5" id="KW-1185">Reference proteome</keyword>
<organism evidence="5 6">
    <name type="scientific">Lingula anatina</name>
    <name type="common">Brachiopod</name>
    <name type="synonym">Lingula unguis</name>
    <dbReference type="NCBI Taxonomy" id="7574"/>
    <lineage>
        <taxon>Eukaryota</taxon>
        <taxon>Metazoa</taxon>
        <taxon>Spiralia</taxon>
        <taxon>Lophotrochozoa</taxon>
        <taxon>Brachiopoda</taxon>
        <taxon>Linguliformea</taxon>
        <taxon>Lingulata</taxon>
        <taxon>Lingulida</taxon>
        <taxon>Linguloidea</taxon>
        <taxon>Lingulidae</taxon>
        <taxon>Lingula</taxon>
    </lineage>
</organism>
<feature type="domain" description="Glycosyltransferase 2-like" evidence="4">
    <location>
        <begin position="576"/>
        <end position="709"/>
    </location>
</feature>
<dbReference type="InParanoid" id="A0A1S3IWU1"/>
<dbReference type="Proteomes" id="UP000085678">
    <property type="component" value="Unplaced"/>
</dbReference>
<dbReference type="Gene3D" id="2.80.10.50">
    <property type="match status" value="1"/>
</dbReference>
<sequence length="1041" mass="115474">MAAAAKKKPKQNGKPKPKTITEKCMNLKVKHLFFLIVTVALLAWGFSVYNASKDPTPQATAPQNEAPKETVSKDEPPKETAQKDEPPKETAPKDEPPKDTAPKEEPPKDTDPKEEVPLDEPPPDADHQDVKHVVERDIKQQHDDEVESSQQHTDNQKDDDHIKEEPKEQPSEEAQEVQPQEKESIPLGDRPVEEALAGQGHEEAPGGQGHEAAPAGQGHEEAPAGQGHEEAPAAQGHEETPAGKGDEEAPAGQGHEEAAAAQGHEDAPAAQGHEEAPAAQGHEEAPVGQAHEEAPAGQAHEDAPAGQAHEEAPAGQVHEEAPAGQGHEEVPAAQGHEEAPAAQGHEEAPAAQGHEEAPAAQGHEEDPAAQGHEDAPAEQGHEEAPVGHKEAPVDQIEAPVGHEEAPVDLSHEAHADHGHDEVHAAQDQETGDVPVQQTHDDKDKVQEESNHPDAQSHNQEEAPEGQDHSQGEAPVGHIGEEQEHHEESKPDSEETDHEQHAHEAREPKFDINELKSILAEKAKPFFQIPQLSDASMQIKVNTSDNTDLFRDVPDTRNLACKLTALGYKPDHLPSVSIVIPFHRESWSVLLRTINSVLLRTPPKLLKEILLIDDWCDLDEIKQPLFEYVSTVPIIKIIKTSSHMGVAKAKMLGARHATAEVIVFMDAQVEVNHQWLEPLLTELEKDAAVMVTPVIDYIYPDTFEYEGSTALQSAGSIDWRLSYVWKTFLSDSLGHRNPEDVLWTESALGAVAAVNREFFFQIGGFDEGMAHRDGDNVEIALRYWMCGNGVQIHPCSHAGHLFRHRLQYVVPSYVDTIHKNRQRIAEVFLYDYKNTFYQLNRYIPFTEQEEEKLLNRVRFHDSLNCRSFEWYLENVAFDLAFPPKNVAYFGQLESRATKECATGSDAGKMASMRDCSYRSKLQTISLLSNGNLILNDLCLSTTGEPNVWQVYQENCKENSTRWHFEEGAPTGLFPLLDYRPYQPSGTLHVWNPHTDKPSELCLEVVVNPEDETHVVGIQDCNTKSKFQYWQFTHKIEQDEEKV</sequence>
<feature type="compositionally biased region" description="Polar residues" evidence="2">
    <location>
        <begin position="50"/>
        <end position="63"/>
    </location>
</feature>
<feature type="compositionally biased region" description="Basic and acidic residues" evidence="2">
    <location>
        <begin position="124"/>
        <end position="143"/>
    </location>
</feature>
<dbReference type="SUPFAM" id="SSF53448">
    <property type="entry name" value="Nucleotide-diphospho-sugar transferases"/>
    <property type="match status" value="1"/>
</dbReference>
<keyword evidence="1" id="KW-1015">Disulfide bond</keyword>
<feature type="compositionally biased region" description="Basic and acidic residues" evidence="2">
    <location>
        <begin position="254"/>
        <end position="392"/>
    </location>
</feature>
<feature type="compositionally biased region" description="Basic residues" evidence="2">
    <location>
        <begin position="1"/>
        <end position="17"/>
    </location>
</feature>
<dbReference type="GO" id="GO:0004653">
    <property type="term" value="F:polypeptide N-acetylgalactosaminyltransferase activity"/>
    <property type="evidence" value="ECO:0007669"/>
    <property type="project" value="TreeGrafter"/>
</dbReference>
<dbReference type="GO" id="GO:0008593">
    <property type="term" value="P:regulation of Notch signaling pathway"/>
    <property type="evidence" value="ECO:0007669"/>
    <property type="project" value="TreeGrafter"/>
</dbReference>
<dbReference type="SUPFAM" id="SSF50370">
    <property type="entry name" value="Ricin B-like lectins"/>
    <property type="match status" value="1"/>
</dbReference>
<dbReference type="InterPro" id="IPR001173">
    <property type="entry name" value="Glyco_trans_2-like"/>
</dbReference>
<dbReference type="Gene3D" id="3.90.550.10">
    <property type="entry name" value="Spore Coat Polysaccharide Biosynthesis Protein SpsA, Chain A"/>
    <property type="match status" value="1"/>
</dbReference>
<feature type="compositionally biased region" description="Basic and acidic residues" evidence="2">
    <location>
        <begin position="478"/>
        <end position="511"/>
    </location>
</feature>
<evidence type="ECO:0000259" key="4">
    <source>
        <dbReference type="Pfam" id="PF00535"/>
    </source>
</evidence>
<reference evidence="6" key="1">
    <citation type="submission" date="2025-08" db="UniProtKB">
        <authorList>
            <consortium name="RefSeq"/>
        </authorList>
    </citation>
    <scope>IDENTIFICATION</scope>
    <source>
        <tissue evidence="6">Gonads</tissue>
    </source>
</reference>
<evidence type="ECO:0000313" key="5">
    <source>
        <dbReference type="Proteomes" id="UP000085678"/>
    </source>
</evidence>
<feature type="compositionally biased region" description="Basic and acidic residues" evidence="2">
    <location>
        <begin position="66"/>
        <end position="116"/>
    </location>
</feature>
<dbReference type="RefSeq" id="XP_013402436.1">
    <property type="nucleotide sequence ID" value="XM_013546982.1"/>
</dbReference>
<gene>
    <name evidence="6" type="primary">LOC106168054</name>
</gene>
<evidence type="ECO:0000256" key="3">
    <source>
        <dbReference type="SAM" id="Phobius"/>
    </source>
</evidence>
<feature type="compositionally biased region" description="Basic and acidic residues" evidence="2">
    <location>
        <begin position="154"/>
        <end position="170"/>
    </location>
</feature>
<feature type="region of interest" description="Disordered" evidence="2">
    <location>
        <begin position="50"/>
        <end position="511"/>
    </location>
</feature>
<dbReference type="KEGG" id="lak:106168054"/>
<proteinExistence type="predicted"/>
<feature type="transmembrane region" description="Helical" evidence="3">
    <location>
        <begin position="32"/>
        <end position="49"/>
    </location>
</feature>
<name>A0A1S3IWU1_LINAN</name>
<feature type="compositionally biased region" description="Basic and acidic residues" evidence="2">
    <location>
        <begin position="400"/>
        <end position="426"/>
    </location>
</feature>
<keyword evidence="3" id="KW-1133">Transmembrane helix</keyword>
<keyword evidence="3" id="KW-0812">Transmembrane</keyword>
<dbReference type="GO" id="GO:0005794">
    <property type="term" value="C:Golgi apparatus"/>
    <property type="evidence" value="ECO:0007669"/>
    <property type="project" value="TreeGrafter"/>
</dbReference>
<accession>A0A1S3IWU1</accession>
<dbReference type="InterPro" id="IPR035992">
    <property type="entry name" value="Ricin_B-like_lectins"/>
</dbReference>
<dbReference type="AlphaFoldDB" id="A0A1S3IWU1"/>
<protein>
    <submittedName>
        <fullName evidence="6">Uncharacterized protein LOC106168054</fullName>
    </submittedName>
</protein>
<dbReference type="GO" id="GO:0006493">
    <property type="term" value="P:protein O-linked glycosylation"/>
    <property type="evidence" value="ECO:0007669"/>
    <property type="project" value="TreeGrafter"/>
</dbReference>